<comment type="caution">
    <text evidence="6">The sequence shown here is derived from an EMBL/GenBank/DDBJ whole genome shotgun (WGS) entry which is preliminary data.</text>
</comment>
<name>A0AAV5AMZ8_9AGAM</name>
<protein>
    <submittedName>
        <fullName evidence="6">Uncharacterized protein</fullName>
    </submittedName>
</protein>
<dbReference type="GO" id="GO:0015179">
    <property type="term" value="F:L-amino acid transmembrane transporter activity"/>
    <property type="evidence" value="ECO:0007669"/>
    <property type="project" value="TreeGrafter"/>
</dbReference>
<evidence type="ECO:0000256" key="4">
    <source>
        <dbReference type="ARBA" id="ARBA00023136"/>
    </source>
</evidence>
<keyword evidence="7" id="KW-1185">Reference proteome</keyword>
<feature type="transmembrane region" description="Helical" evidence="5">
    <location>
        <begin position="165"/>
        <end position="184"/>
    </location>
</feature>
<evidence type="ECO:0000313" key="6">
    <source>
        <dbReference type="EMBL" id="GJJ15810.1"/>
    </source>
</evidence>
<sequence>MLLCRDYITLFIGYSNANYALSEVRDPVLTLKRAAPLVVFSVATMFILINVAYSVAVSKSDILGSQRIVAYALSGFIALSTLGSLLAGQFSQGRVVQELGREGILSYAAFFASNKPFNAPLAGLFTMYAFGCFFLFTVPAGDAYIFLITPYKSWKWDPPFHAPKLVIMAFFISNLFLVIVPFIPPTAGSRVYEQLPYWTTTQSHPVTGFLLSLIGIEYWYIWSIWRPKRYGYRLERKWVIQDDVPL</sequence>
<dbReference type="Proteomes" id="UP001050691">
    <property type="component" value="Unassembled WGS sequence"/>
</dbReference>
<keyword evidence="3 5" id="KW-1133">Transmembrane helix</keyword>
<reference evidence="6" key="1">
    <citation type="submission" date="2021-10" db="EMBL/GenBank/DDBJ databases">
        <title>De novo Genome Assembly of Clathrus columnatus (Basidiomycota, Fungi) Using Illumina and Nanopore Sequence Data.</title>
        <authorList>
            <person name="Ogiso-Tanaka E."/>
            <person name="Itagaki H."/>
            <person name="Hosoya T."/>
            <person name="Hosaka K."/>
        </authorList>
    </citation>
    <scope>NUCLEOTIDE SEQUENCE</scope>
    <source>
        <strain evidence="6">MO-923</strain>
    </source>
</reference>
<dbReference type="InterPro" id="IPR002293">
    <property type="entry name" value="AA/rel_permease1"/>
</dbReference>
<dbReference type="Pfam" id="PF13520">
    <property type="entry name" value="AA_permease_2"/>
    <property type="match status" value="1"/>
</dbReference>
<evidence type="ECO:0000256" key="5">
    <source>
        <dbReference type="SAM" id="Phobius"/>
    </source>
</evidence>
<feature type="transmembrane region" description="Helical" evidence="5">
    <location>
        <begin position="204"/>
        <end position="225"/>
    </location>
</feature>
<evidence type="ECO:0000256" key="3">
    <source>
        <dbReference type="ARBA" id="ARBA00022989"/>
    </source>
</evidence>
<feature type="transmembrane region" description="Helical" evidence="5">
    <location>
        <begin position="68"/>
        <end position="90"/>
    </location>
</feature>
<dbReference type="AlphaFoldDB" id="A0AAV5AMZ8"/>
<gene>
    <name evidence="6" type="ORF">Clacol_010088</name>
</gene>
<organism evidence="6 7">
    <name type="scientific">Clathrus columnatus</name>
    <dbReference type="NCBI Taxonomy" id="1419009"/>
    <lineage>
        <taxon>Eukaryota</taxon>
        <taxon>Fungi</taxon>
        <taxon>Dikarya</taxon>
        <taxon>Basidiomycota</taxon>
        <taxon>Agaricomycotina</taxon>
        <taxon>Agaricomycetes</taxon>
        <taxon>Phallomycetidae</taxon>
        <taxon>Phallales</taxon>
        <taxon>Clathraceae</taxon>
        <taxon>Clathrus</taxon>
    </lineage>
</organism>
<feature type="transmembrane region" description="Helical" evidence="5">
    <location>
        <begin position="121"/>
        <end position="145"/>
    </location>
</feature>
<keyword evidence="4 5" id="KW-0472">Membrane</keyword>
<dbReference type="EMBL" id="BPWL01000011">
    <property type="protein sequence ID" value="GJJ15810.1"/>
    <property type="molecule type" value="Genomic_DNA"/>
</dbReference>
<keyword evidence="2 5" id="KW-0812">Transmembrane</keyword>
<dbReference type="Gene3D" id="1.20.1740.10">
    <property type="entry name" value="Amino acid/polyamine transporter I"/>
    <property type="match status" value="1"/>
</dbReference>
<comment type="subcellular location">
    <subcellularLocation>
        <location evidence="1">Membrane</location>
        <topology evidence="1">Multi-pass membrane protein</topology>
    </subcellularLocation>
</comment>
<feature type="transmembrane region" description="Helical" evidence="5">
    <location>
        <begin position="34"/>
        <end position="56"/>
    </location>
</feature>
<evidence type="ECO:0000256" key="1">
    <source>
        <dbReference type="ARBA" id="ARBA00004141"/>
    </source>
</evidence>
<dbReference type="GO" id="GO:0016020">
    <property type="term" value="C:membrane"/>
    <property type="evidence" value="ECO:0007669"/>
    <property type="project" value="UniProtKB-SubCell"/>
</dbReference>
<dbReference type="PANTHER" id="PTHR11785">
    <property type="entry name" value="AMINO ACID TRANSPORTER"/>
    <property type="match status" value="1"/>
</dbReference>
<proteinExistence type="predicted"/>
<evidence type="ECO:0000313" key="7">
    <source>
        <dbReference type="Proteomes" id="UP001050691"/>
    </source>
</evidence>
<dbReference type="PANTHER" id="PTHR11785:SF498">
    <property type="entry name" value="HIGH-AFFINITY METHIONINE PERMEASE"/>
    <property type="match status" value="1"/>
</dbReference>
<accession>A0AAV5AMZ8</accession>
<evidence type="ECO:0000256" key="2">
    <source>
        <dbReference type="ARBA" id="ARBA00022692"/>
    </source>
</evidence>
<dbReference type="InterPro" id="IPR050598">
    <property type="entry name" value="AminoAcid_Transporter"/>
</dbReference>